<dbReference type="PANTHER" id="PTHR11795:SF452">
    <property type="entry name" value="ABC TRANSPORTER PERMEASE PROTEIN"/>
    <property type="match status" value="1"/>
</dbReference>
<feature type="transmembrane region" description="Helical" evidence="9">
    <location>
        <begin position="12"/>
        <end position="30"/>
    </location>
</feature>
<keyword evidence="4 9" id="KW-0812">Transmembrane</keyword>
<feature type="transmembrane region" description="Helical" evidence="9">
    <location>
        <begin position="60"/>
        <end position="84"/>
    </location>
</feature>
<comment type="subcellular location">
    <subcellularLocation>
        <location evidence="1">Cell membrane</location>
        <topology evidence="1">Multi-pass membrane protein</topology>
    </subcellularLocation>
</comment>
<comment type="similarity">
    <text evidence="8">Belongs to the binding-protein-dependent transport system permease family. LivHM subfamily.</text>
</comment>
<evidence type="ECO:0000256" key="2">
    <source>
        <dbReference type="ARBA" id="ARBA00022448"/>
    </source>
</evidence>
<evidence type="ECO:0000313" key="10">
    <source>
        <dbReference type="EMBL" id="GGQ97140.1"/>
    </source>
</evidence>
<evidence type="ECO:0000256" key="9">
    <source>
        <dbReference type="SAM" id="Phobius"/>
    </source>
</evidence>
<dbReference type="AlphaFoldDB" id="A0A918F372"/>
<dbReference type="CDD" id="cd06582">
    <property type="entry name" value="TM_PBP1_LivH_like"/>
    <property type="match status" value="1"/>
</dbReference>
<feature type="transmembrane region" description="Helical" evidence="9">
    <location>
        <begin position="225"/>
        <end position="248"/>
    </location>
</feature>
<accession>A0A918F372</accession>
<feature type="transmembrane region" description="Helical" evidence="9">
    <location>
        <begin position="255"/>
        <end position="276"/>
    </location>
</feature>
<proteinExistence type="inferred from homology"/>
<keyword evidence="11" id="KW-1185">Reference proteome</keyword>
<dbReference type="InterPro" id="IPR001851">
    <property type="entry name" value="ABC_transp_permease"/>
</dbReference>
<keyword evidence="5" id="KW-0029">Amino-acid transport</keyword>
<dbReference type="GO" id="GO:0005886">
    <property type="term" value="C:plasma membrane"/>
    <property type="evidence" value="ECO:0007669"/>
    <property type="project" value="UniProtKB-SubCell"/>
</dbReference>
<keyword evidence="2" id="KW-0813">Transport</keyword>
<name>A0A918F372_9DEIO</name>
<evidence type="ECO:0000256" key="3">
    <source>
        <dbReference type="ARBA" id="ARBA00022475"/>
    </source>
</evidence>
<dbReference type="RefSeq" id="WP_189088108.1">
    <property type="nucleotide sequence ID" value="NZ_BMQL01000002.1"/>
</dbReference>
<feature type="transmembrane region" description="Helical" evidence="9">
    <location>
        <begin position="141"/>
        <end position="158"/>
    </location>
</feature>
<evidence type="ECO:0000256" key="1">
    <source>
        <dbReference type="ARBA" id="ARBA00004651"/>
    </source>
</evidence>
<dbReference type="EMBL" id="BMQL01000002">
    <property type="protein sequence ID" value="GGQ97140.1"/>
    <property type="molecule type" value="Genomic_DNA"/>
</dbReference>
<evidence type="ECO:0000256" key="5">
    <source>
        <dbReference type="ARBA" id="ARBA00022970"/>
    </source>
</evidence>
<dbReference type="Proteomes" id="UP000603865">
    <property type="component" value="Unassembled WGS sequence"/>
</dbReference>
<evidence type="ECO:0000256" key="4">
    <source>
        <dbReference type="ARBA" id="ARBA00022692"/>
    </source>
</evidence>
<evidence type="ECO:0000256" key="6">
    <source>
        <dbReference type="ARBA" id="ARBA00022989"/>
    </source>
</evidence>
<reference evidence="10" key="1">
    <citation type="journal article" date="2014" name="Int. J. Syst. Evol. Microbiol.">
        <title>Complete genome sequence of Corynebacterium casei LMG S-19264T (=DSM 44701T), isolated from a smear-ripened cheese.</title>
        <authorList>
            <consortium name="US DOE Joint Genome Institute (JGI-PGF)"/>
            <person name="Walter F."/>
            <person name="Albersmeier A."/>
            <person name="Kalinowski J."/>
            <person name="Ruckert C."/>
        </authorList>
    </citation>
    <scope>NUCLEOTIDE SEQUENCE</scope>
    <source>
        <strain evidence="10">JCM 31311</strain>
    </source>
</reference>
<evidence type="ECO:0000256" key="7">
    <source>
        <dbReference type="ARBA" id="ARBA00023136"/>
    </source>
</evidence>
<dbReference type="Pfam" id="PF02653">
    <property type="entry name" value="BPD_transp_2"/>
    <property type="match status" value="1"/>
</dbReference>
<evidence type="ECO:0000313" key="11">
    <source>
        <dbReference type="Proteomes" id="UP000603865"/>
    </source>
</evidence>
<dbReference type="GO" id="GO:0006865">
    <property type="term" value="P:amino acid transport"/>
    <property type="evidence" value="ECO:0007669"/>
    <property type="project" value="UniProtKB-KW"/>
</dbReference>
<keyword evidence="6 9" id="KW-1133">Transmembrane helix</keyword>
<dbReference type="PANTHER" id="PTHR11795">
    <property type="entry name" value="BRANCHED-CHAIN AMINO ACID TRANSPORT SYSTEM PERMEASE PROTEIN LIVH"/>
    <property type="match status" value="1"/>
</dbReference>
<protein>
    <submittedName>
        <fullName evidence="10">Branched-chain amino acid ABC transporter permease</fullName>
    </submittedName>
</protein>
<organism evidence="10 11">
    <name type="scientific">Deinococcus ruber</name>
    <dbReference type="NCBI Taxonomy" id="1848197"/>
    <lineage>
        <taxon>Bacteria</taxon>
        <taxon>Thermotogati</taxon>
        <taxon>Deinococcota</taxon>
        <taxon>Deinococci</taxon>
        <taxon>Deinococcales</taxon>
        <taxon>Deinococcaceae</taxon>
        <taxon>Deinococcus</taxon>
    </lineage>
</organism>
<dbReference type="InterPro" id="IPR052157">
    <property type="entry name" value="BCAA_transport_permease"/>
</dbReference>
<keyword evidence="3" id="KW-1003">Cell membrane</keyword>
<feature type="transmembrane region" description="Helical" evidence="9">
    <location>
        <begin position="37"/>
        <end position="54"/>
    </location>
</feature>
<reference evidence="10" key="2">
    <citation type="submission" date="2020-09" db="EMBL/GenBank/DDBJ databases">
        <authorList>
            <person name="Sun Q."/>
            <person name="Ohkuma M."/>
        </authorList>
    </citation>
    <scope>NUCLEOTIDE SEQUENCE</scope>
    <source>
        <strain evidence="10">JCM 31311</strain>
    </source>
</reference>
<evidence type="ECO:0000256" key="8">
    <source>
        <dbReference type="ARBA" id="ARBA00037998"/>
    </source>
</evidence>
<gene>
    <name evidence="10" type="ORF">GCM10008957_06860</name>
</gene>
<comment type="caution">
    <text evidence="10">The sequence shown here is derived from an EMBL/GenBank/DDBJ whole genome shotgun (WGS) entry which is preliminary data.</text>
</comment>
<feature type="transmembrane region" description="Helical" evidence="9">
    <location>
        <begin position="179"/>
        <end position="205"/>
    </location>
</feature>
<keyword evidence="7 9" id="KW-0472">Membrane</keyword>
<dbReference type="GO" id="GO:0022857">
    <property type="term" value="F:transmembrane transporter activity"/>
    <property type="evidence" value="ECO:0007669"/>
    <property type="project" value="InterPro"/>
</dbReference>
<sequence>MIIFFQQLLNALALGGAYSLVALGLTLVYGVMKIPNFAHGGLYMVGAYITWALLTSLGVPYFLALGLSAIVLGLLAVLLERVVFYPLRSAPHIHPMIAALGVLFFLEAGVQLVWGPDFKLLNSPITGIVDWGGVTITQQRLLIIVASVIIMGALYWFLKRTTTGATIEAMAQNREGARLVGIPVSRVASLTFFISGALAAIAATLYAPTSLVSPSMGEVMNLKVFAIIVLGGMGSVPGAIVGALLLAFAETFGGVFVGANFADVVGFAVLVIVLAIRPQGLFRRTA</sequence>
<feature type="transmembrane region" description="Helical" evidence="9">
    <location>
        <begin position="96"/>
        <end position="114"/>
    </location>
</feature>